<evidence type="ECO:0000313" key="2">
    <source>
        <dbReference type="EMBL" id="GIG18214.1"/>
    </source>
</evidence>
<comment type="caution">
    <text evidence="2">The sequence shown here is derived from an EMBL/GenBank/DDBJ whole genome shotgun (WGS) entry which is preliminary data.</text>
</comment>
<protein>
    <submittedName>
        <fullName evidence="2">Uncharacterized protein</fullName>
    </submittedName>
</protein>
<reference evidence="2" key="1">
    <citation type="submission" date="2021-01" db="EMBL/GenBank/DDBJ databases">
        <title>Whole genome shotgun sequence of Catellatospora methionotrophica NBRC 14553.</title>
        <authorList>
            <person name="Komaki H."/>
            <person name="Tamura T."/>
        </authorList>
    </citation>
    <scope>NUCLEOTIDE SEQUENCE</scope>
    <source>
        <strain evidence="2">NBRC 14553</strain>
    </source>
</reference>
<name>A0A8J3PIX7_9ACTN</name>
<feature type="compositionally biased region" description="Polar residues" evidence="1">
    <location>
        <begin position="29"/>
        <end position="41"/>
    </location>
</feature>
<dbReference type="AlphaFoldDB" id="A0A8J3PIX7"/>
<proteinExistence type="predicted"/>
<keyword evidence="3" id="KW-1185">Reference proteome</keyword>
<evidence type="ECO:0000256" key="1">
    <source>
        <dbReference type="SAM" id="MobiDB-lite"/>
    </source>
</evidence>
<feature type="compositionally biased region" description="Basic and acidic residues" evidence="1">
    <location>
        <begin position="61"/>
        <end position="81"/>
    </location>
</feature>
<gene>
    <name evidence="2" type="ORF">Cme02nite_65460</name>
</gene>
<feature type="region of interest" description="Disordered" evidence="1">
    <location>
        <begin position="1"/>
        <end position="90"/>
    </location>
</feature>
<dbReference type="Proteomes" id="UP000660339">
    <property type="component" value="Unassembled WGS sequence"/>
</dbReference>
<evidence type="ECO:0000313" key="3">
    <source>
        <dbReference type="Proteomes" id="UP000660339"/>
    </source>
</evidence>
<sequence>MENDATARHAVGPSARDAEITDSPVRGRPTNQTALPATLQPSVLPDQPVLKTPHQPNRLHTPHDPDRPDTRVPYRAHDSKHLHNTSDNTTNLCKTWQSLEIDTSRVLPVLDG</sequence>
<organism evidence="2 3">
    <name type="scientific">Catellatospora methionotrophica</name>
    <dbReference type="NCBI Taxonomy" id="121620"/>
    <lineage>
        <taxon>Bacteria</taxon>
        <taxon>Bacillati</taxon>
        <taxon>Actinomycetota</taxon>
        <taxon>Actinomycetes</taxon>
        <taxon>Micromonosporales</taxon>
        <taxon>Micromonosporaceae</taxon>
        <taxon>Catellatospora</taxon>
    </lineage>
</organism>
<dbReference type="EMBL" id="BONJ01000037">
    <property type="protein sequence ID" value="GIG18214.1"/>
    <property type="molecule type" value="Genomic_DNA"/>
</dbReference>
<accession>A0A8J3PIX7</accession>